<dbReference type="InterPro" id="IPR054331">
    <property type="entry name" value="LiaF_TM"/>
</dbReference>
<keyword evidence="1" id="KW-1133">Transmembrane helix</keyword>
<feature type="transmembrane region" description="Helical" evidence="1">
    <location>
        <begin position="53"/>
        <end position="70"/>
    </location>
</feature>
<gene>
    <name evidence="3" type="ORF">HKN21_00300</name>
</gene>
<dbReference type="PANTHER" id="PTHR40763">
    <property type="entry name" value="MEMBRANE PROTEIN-RELATED"/>
    <property type="match status" value="1"/>
</dbReference>
<keyword evidence="1" id="KW-0812">Transmembrane</keyword>
<protein>
    <recommendedName>
        <fullName evidence="2">LiaF transmembrane domain-containing protein</fullName>
    </recommendedName>
</protein>
<evidence type="ECO:0000313" key="3">
    <source>
        <dbReference type="EMBL" id="NNF05174.1"/>
    </source>
</evidence>
<sequence>MSDSYDKSVNEKPERGKRQKVFSAGRAVIGGIIVIAGVLLLLDNMGFDTDMFWRLWPLAFIVVGVAKMLGPQSSSSKTFGALLIGLGFILLFDLWNLWPILVIFFGLHILWRSVGRSGVPQKGRTVGDHQYLREFVIFGGSEKKITSKDFRGGDITAVFGGVELDLREADMGTQAAVIDCFVMFGGLELRIPEDWEVVSETQAIFGSVEDKAHTEDPQPGASTAKRLVVRGYVLFGGIEVKN</sequence>
<evidence type="ECO:0000259" key="2">
    <source>
        <dbReference type="Pfam" id="PF22570"/>
    </source>
</evidence>
<evidence type="ECO:0000313" key="4">
    <source>
        <dbReference type="Proteomes" id="UP000547674"/>
    </source>
</evidence>
<dbReference type="Pfam" id="PF22570">
    <property type="entry name" value="LiaF-TM"/>
    <property type="match status" value="1"/>
</dbReference>
<reference evidence="3 4" key="1">
    <citation type="submission" date="2020-03" db="EMBL/GenBank/DDBJ databases">
        <title>Metabolic flexibility allows generalist bacteria to become dominant in a frequently disturbed ecosystem.</title>
        <authorList>
            <person name="Chen Y.-J."/>
            <person name="Leung P.M."/>
            <person name="Bay S.K."/>
            <person name="Hugenholtz P."/>
            <person name="Kessler A.J."/>
            <person name="Shelley G."/>
            <person name="Waite D.W."/>
            <person name="Cook P.L."/>
            <person name="Greening C."/>
        </authorList>
    </citation>
    <scope>NUCLEOTIDE SEQUENCE [LARGE SCALE GENOMIC DNA]</scope>
    <source>
        <strain evidence="3">SS_bin_28</strain>
    </source>
</reference>
<dbReference type="AlphaFoldDB" id="A0A7Y2E4R0"/>
<dbReference type="Proteomes" id="UP000547674">
    <property type="component" value="Unassembled WGS sequence"/>
</dbReference>
<feature type="transmembrane region" description="Helical" evidence="1">
    <location>
        <begin position="82"/>
        <end position="111"/>
    </location>
</feature>
<accession>A0A7Y2E4R0</accession>
<feature type="domain" description="LiaF transmembrane" evidence="2">
    <location>
        <begin position="28"/>
        <end position="112"/>
    </location>
</feature>
<name>A0A7Y2E4R0_UNCEI</name>
<keyword evidence="1" id="KW-0472">Membrane</keyword>
<comment type="caution">
    <text evidence="3">The sequence shown here is derived from an EMBL/GenBank/DDBJ whole genome shotgun (WGS) entry which is preliminary data.</text>
</comment>
<feature type="transmembrane region" description="Helical" evidence="1">
    <location>
        <begin position="21"/>
        <end position="41"/>
    </location>
</feature>
<organism evidence="3 4">
    <name type="scientific">Eiseniibacteriota bacterium</name>
    <dbReference type="NCBI Taxonomy" id="2212470"/>
    <lineage>
        <taxon>Bacteria</taxon>
        <taxon>Candidatus Eiseniibacteriota</taxon>
    </lineage>
</organism>
<evidence type="ECO:0000256" key="1">
    <source>
        <dbReference type="SAM" id="Phobius"/>
    </source>
</evidence>
<proteinExistence type="predicted"/>
<dbReference type="EMBL" id="JABDJR010000005">
    <property type="protein sequence ID" value="NNF05174.1"/>
    <property type="molecule type" value="Genomic_DNA"/>
</dbReference>
<dbReference type="PANTHER" id="PTHR40763:SF5">
    <property type="entry name" value="MEMBRANE PROTEIN"/>
    <property type="match status" value="1"/>
</dbReference>